<organism evidence="2">
    <name type="scientific">marine sediment metagenome</name>
    <dbReference type="NCBI Taxonomy" id="412755"/>
    <lineage>
        <taxon>unclassified sequences</taxon>
        <taxon>metagenomes</taxon>
        <taxon>ecological metagenomes</taxon>
    </lineage>
</organism>
<evidence type="ECO:0008006" key="3">
    <source>
        <dbReference type="Google" id="ProtNLM"/>
    </source>
</evidence>
<gene>
    <name evidence="2" type="ORF">S12H4_52503</name>
</gene>
<name>X1TTF7_9ZZZZ</name>
<keyword evidence="1" id="KW-0812">Transmembrane</keyword>
<accession>X1TTF7</accession>
<keyword evidence="1" id="KW-0472">Membrane</keyword>
<sequence>MALYAGLDVGTTTLSVVILHVKTGQLLARNTVANTVDTTARKSREWGQAELDLERLRTLIVQVLAQYPLLATGCIMAAVHWAAWTARTRRRLLTPR</sequence>
<evidence type="ECO:0000313" key="2">
    <source>
        <dbReference type="EMBL" id="GAJ08509.1"/>
    </source>
</evidence>
<keyword evidence="1" id="KW-1133">Transmembrane helix</keyword>
<comment type="caution">
    <text evidence="2">The sequence shown here is derived from an EMBL/GenBank/DDBJ whole genome shotgun (WGS) entry which is preliminary data.</text>
</comment>
<reference evidence="2" key="1">
    <citation type="journal article" date="2014" name="Front. Microbiol.">
        <title>High frequency of phylogenetically diverse reductive dehalogenase-homologous genes in deep subseafloor sedimentary metagenomes.</title>
        <authorList>
            <person name="Kawai M."/>
            <person name="Futagami T."/>
            <person name="Toyoda A."/>
            <person name="Takaki Y."/>
            <person name="Nishi S."/>
            <person name="Hori S."/>
            <person name="Arai W."/>
            <person name="Tsubouchi T."/>
            <person name="Morono Y."/>
            <person name="Uchiyama I."/>
            <person name="Ito T."/>
            <person name="Fujiyama A."/>
            <person name="Inagaki F."/>
            <person name="Takami H."/>
        </authorList>
    </citation>
    <scope>NUCLEOTIDE SEQUENCE</scope>
    <source>
        <strain evidence="2">Expedition CK06-06</strain>
    </source>
</reference>
<proteinExistence type="predicted"/>
<dbReference type="AlphaFoldDB" id="X1TTF7"/>
<feature type="transmembrane region" description="Helical" evidence="1">
    <location>
        <begin position="65"/>
        <end position="86"/>
    </location>
</feature>
<feature type="non-terminal residue" evidence="2">
    <location>
        <position position="96"/>
    </location>
</feature>
<evidence type="ECO:0000256" key="1">
    <source>
        <dbReference type="SAM" id="Phobius"/>
    </source>
</evidence>
<protein>
    <recommendedName>
        <fullName evidence="3">Carbohydrate kinase FGGY N-terminal domain-containing protein</fullName>
    </recommendedName>
</protein>
<dbReference type="EMBL" id="BARW01033324">
    <property type="protein sequence ID" value="GAJ08509.1"/>
    <property type="molecule type" value="Genomic_DNA"/>
</dbReference>